<reference evidence="3 4" key="1">
    <citation type="submission" date="2023-03" db="EMBL/GenBank/DDBJ databases">
        <title>Complete genome sequences of several Auritidibacter ignavus strains isolated from ear infections.</title>
        <authorList>
            <person name="Baehr T."/>
            <person name="Baumhoegger A.M."/>
        </authorList>
    </citation>
    <scope>NUCLEOTIDE SEQUENCE [LARGE SCALE GENOMIC DNA]</scope>
    <source>
        <strain evidence="3 4">BABAE-6</strain>
    </source>
</reference>
<feature type="region of interest" description="Disordered" evidence="1">
    <location>
        <begin position="158"/>
        <end position="187"/>
    </location>
</feature>
<feature type="transmembrane region" description="Helical" evidence="2">
    <location>
        <begin position="21"/>
        <end position="39"/>
    </location>
</feature>
<keyword evidence="2" id="KW-0472">Membrane</keyword>
<feature type="compositionally biased region" description="Basic and acidic residues" evidence="1">
    <location>
        <begin position="160"/>
        <end position="171"/>
    </location>
</feature>
<dbReference type="AlphaFoldDB" id="A0AAJ6AJE3"/>
<dbReference type="RefSeq" id="WP_199223032.1">
    <property type="nucleotide sequence ID" value="NZ_CP122562.1"/>
</dbReference>
<gene>
    <name evidence="3" type="ORF">QDX21_06380</name>
</gene>
<keyword evidence="4" id="KW-1185">Reference proteome</keyword>
<evidence type="ECO:0000313" key="4">
    <source>
        <dbReference type="Proteomes" id="UP001224674"/>
    </source>
</evidence>
<organism evidence="3 4">
    <name type="scientific">Auritidibacter ignavus</name>
    <dbReference type="NCBI Taxonomy" id="678932"/>
    <lineage>
        <taxon>Bacteria</taxon>
        <taxon>Bacillati</taxon>
        <taxon>Actinomycetota</taxon>
        <taxon>Actinomycetes</taxon>
        <taxon>Micrococcales</taxon>
        <taxon>Micrococcaceae</taxon>
        <taxon>Auritidibacter</taxon>
    </lineage>
</organism>
<feature type="transmembrane region" description="Helical" evidence="2">
    <location>
        <begin position="45"/>
        <end position="67"/>
    </location>
</feature>
<keyword evidence="2" id="KW-1133">Transmembrane helix</keyword>
<proteinExistence type="predicted"/>
<evidence type="ECO:0000256" key="1">
    <source>
        <dbReference type="SAM" id="MobiDB-lite"/>
    </source>
</evidence>
<feature type="region of interest" description="Disordered" evidence="1">
    <location>
        <begin position="88"/>
        <end position="109"/>
    </location>
</feature>
<name>A0AAJ6AJE3_9MICC</name>
<accession>A0AAJ6AJE3</accession>
<protein>
    <submittedName>
        <fullName evidence="3">Uncharacterized protein</fullName>
    </submittedName>
</protein>
<dbReference type="EMBL" id="CP122566">
    <property type="protein sequence ID" value="WGH94400.1"/>
    <property type="molecule type" value="Genomic_DNA"/>
</dbReference>
<evidence type="ECO:0000313" key="3">
    <source>
        <dbReference type="EMBL" id="WGH94400.1"/>
    </source>
</evidence>
<evidence type="ECO:0000256" key="2">
    <source>
        <dbReference type="SAM" id="Phobius"/>
    </source>
</evidence>
<dbReference type="Proteomes" id="UP001224674">
    <property type="component" value="Chromosome"/>
</dbReference>
<keyword evidence="2" id="KW-0812">Transmembrane</keyword>
<sequence length="187" mass="20269">MQSLDSSQQQQSRRTTLTVSRLSLTVMIIVLLVAIVFAANQNDVIGWLVVIISGAWLILAIIAMFWVRKGARAISRQATTLNANLAAQANPGSASGGGTTVVDEPATDPMRDTKLDHSFKIVEVQKRVISQELAKGQHADMEMIDRALDTIEMTASNARDMIRPDRHRRSDDDQDSGGGAVSGTVIN</sequence>